<proteinExistence type="predicted"/>
<evidence type="ECO:0000313" key="3">
    <source>
        <dbReference type="EMBL" id="MCF0263874.1"/>
    </source>
</evidence>
<accession>A0A8X8KCD8</accession>
<dbReference type="InterPro" id="IPR000259">
    <property type="entry name" value="Adhesion_dom_fimbrial"/>
</dbReference>
<comment type="caution">
    <text evidence="3">The sequence shown here is derived from an EMBL/GenBank/DDBJ whole genome shotgun (WGS) entry which is preliminary data.</text>
</comment>
<gene>
    <name evidence="3" type="ORF">KW868_05245</name>
</gene>
<keyword evidence="1" id="KW-0732">Signal</keyword>
<dbReference type="PIRSF" id="PIRSF029766">
    <property type="entry name" value="UCP029766"/>
    <property type="match status" value="1"/>
</dbReference>
<evidence type="ECO:0000313" key="4">
    <source>
        <dbReference type="Proteomes" id="UP000887320"/>
    </source>
</evidence>
<dbReference type="AlphaFoldDB" id="A0A8X8KCD8"/>
<dbReference type="SUPFAM" id="SSF49401">
    <property type="entry name" value="Bacterial adhesins"/>
    <property type="match status" value="1"/>
</dbReference>
<dbReference type="Pfam" id="PF00419">
    <property type="entry name" value="Fimbrial"/>
    <property type="match status" value="1"/>
</dbReference>
<dbReference type="EMBL" id="JAHWXT010000001">
    <property type="protein sequence ID" value="MCF0263874.1"/>
    <property type="molecule type" value="Genomic_DNA"/>
</dbReference>
<dbReference type="GO" id="GO:0007155">
    <property type="term" value="P:cell adhesion"/>
    <property type="evidence" value="ECO:0007669"/>
    <property type="project" value="InterPro"/>
</dbReference>
<evidence type="ECO:0000256" key="1">
    <source>
        <dbReference type="SAM" id="SignalP"/>
    </source>
</evidence>
<dbReference type="GO" id="GO:0009289">
    <property type="term" value="C:pilus"/>
    <property type="evidence" value="ECO:0007669"/>
    <property type="project" value="InterPro"/>
</dbReference>
<organism evidence="3 4">
    <name type="scientific">Acinetobacter guillouiae</name>
    <name type="common">Acinetobacter genomosp. 11</name>
    <dbReference type="NCBI Taxonomy" id="106649"/>
    <lineage>
        <taxon>Bacteria</taxon>
        <taxon>Pseudomonadati</taxon>
        <taxon>Pseudomonadota</taxon>
        <taxon>Gammaproteobacteria</taxon>
        <taxon>Moraxellales</taxon>
        <taxon>Moraxellaceae</taxon>
        <taxon>Acinetobacter</taxon>
    </lineage>
</organism>
<dbReference type="Proteomes" id="UP000887320">
    <property type="component" value="Unassembled WGS sequence"/>
</dbReference>
<evidence type="ECO:0000259" key="2">
    <source>
        <dbReference type="Pfam" id="PF00419"/>
    </source>
</evidence>
<feature type="domain" description="Fimbrial-type adhesion" evidence="2">
    <location>
        <begin position="252"/>
        <end position="429"/>
    </location>
</feature>
<dbReference type="RefSeq" id="WP_234622887.1">
    <property type="nucleotide sequence ID" value="NZ_JAHWXT010000001.1"/>
</dbReference>
<dbReference type="InterPro" id="IPR011228">
    <property type="entry name" value="UCP029766"/>
</dbReference>
<feature type="signal peptide" evidence="1">
    <location>
        <begin position="1"/>
        <end position="22"/>
    </location>
</feature>
<protein>
    <submittedName>
        <fullName evidence="3">Fimbrial protein</fullName>
    </submittedName>
</protein>
<reference evidence="3" key="1">
    <citation type="submission" date="2021-07" db="EMBL/GenBank/DDBJ databases">
        <authorList>
            <person name="Fernandez M."/>
            <person name="Pereira P."/>
            <person name="Torres Tejerizo G.A."/>
            <person name="Gonzalez P."/>
            <person name="Agostini E."/>
        </authorList>
    </citation>
    <scope>NUCLEOTIDE SEQUENCE</scope>
    <source>
        <strain evidence="3">SFC 500-1A</strain>
    </source>
</reference>
<name>A0A8X8KCD8_ACIGI</name>
<sequence length="429" mass="45677">MIRRQFKILILLGFFLSIFAHANCTKVGNFLATDGTTAPIVFGKVNLTSLYLQPVGSLMGSAVVPPTSYTHGGANALTVFWECDLTDLPNIQFLVATNGDDRVGGYWDLGGLYDGLPNVYATYYKYVGLKQTMDGVVLTRYWKSLPVKNYQTVGSKIRIRLQDIPSLYTELYRVSRLAPQSGSGSAYCGTGIDNQITVGSYTCIQPNAYIQLKGPGLTSDNVGEDSNTNYRFWGVNNGIGYGMRSGNSLANQPTCVARNATPIVFFNTINTLALGANQSVQENFNVSIECSNQVNSGTASNQTAIGIQTSNGAFAAAQQLGLVNAQNGVTALLSDNYTDAQSAKGVGIFLKNTNTGTDMNFVGQPGLAGGGSAAGWYPVLSGAQTGASTESGYTHYLHNFTAILKKLPGTEPIKAGKVNSTAYVLVKVQ</sequence>
<feature type="chain" id="PRO_5036458252" evidence="1">
    <location>
        <begin position="23"/>
        <end position="429"/>
    </location>
</feature>
<dbReference type="InterPro" id="IPR008966">
    <property type="entry name" value="Adhesion_dom_sf"/>
</dbReference>